<evidence type="ECO:0000313" key="3">
    <source>
        <dbReference type="EMBL" id="TDP87672.1"/>
    </source>
</evidence>
<dbReference type="InterPro" id="IPR003399">
    <property type="entry name" value="Mce/MlaD"/>
</dbReference>
<proteinExistence type="predicted"/>
<feature type="domain" description="Mce/MlaD" evidence="2">
    <location>
        <begin position="44"/>
        <end position="116"/>
    </location>
</feature>
<dbReference type="RefSeq" id="WP_126541605.1">
    <property type="nucleotide sequence ID" value="NZ_BSPM01000008.1"/>
</dbReference>
<dbReference type="Pfam" id="PF02470">
    <property type="entry name" value="MlaD"/>
    <property type="match status" value="1"/>
</dbReference>
<sequence length="552" mass="58110">METRANYAAIGLFILVALMTGLGFLYWLTNAGQRAQQAEIRVVFAGAVTGLNTGSAVLFNGIKIGEVADLSLDEKDPNTVVAMIRVDRTKPIRVDTRAVLSYQGLTGVANLQLEGGSRNAPMLLESVKGGGIPTIQAEVSPFQDILESAKNVLNRADSAMEAIDDFIKENGPAFNRTVNNVETFSKALADNAGAIDDALAGIADAGNAIGGIADDLKGTAKRAEEILNAVDPARVAAIVEEVNRSSERLDKLLARAEEVVGGIDPAKVNGVMDGLAEASRGLNETIQRARDVVAAVDPQAVDRLVTNLDQGVQRVSAAADKADRLLASVDSEKVQKIVDDVGTATRNIADASGTITGVISSAQSTLGKVGEVVGAVDPAKVRSTVDDVSGFAASLSGYEPEIDGILADVRSATGSLKRLGETVDARNRDVDIAITDARNLVAQLNGIATRTDGILRKVDGYVEGDGQGLIKQATDTLASIRSVAETLNARIGPITDNVAKFTDRGLGSYTQLAEDGRRALQRLDRVLSGIERNPQQFIFGGEGVPEYAPRRR</sequence>
<dbReference type="EMBL" id="SNXY01000006">
    <property type="protein sequence ID" value="TDP87672.1"/>
    <property type="molecule type" value="Genomic_DNA"/>
</dbReference>
<evidence type="ECO:0000313" key="4">
    <source>
        <dbReference type="Proteomes" id="UP000294547"/>
    </source>
</evidence>
<keyword evidence="4" id="KW-1185">Reference proteome</keyword>
<name>A0A4R6RMA8_9HYPH</name>
<keyword evidence="1" id="KW-0812">Transmembrane</keyword>
<dbReference type="AlphaFoldDB" id="A0A4R6RMA8"/>
<comment type="caution">
    <text evidence="3">The sequence shown here is derived from an EMBL/GenBank/DDBJ whole genome shotgun (WGS) entry which is preliminary data.</text>
</comment>
<accession>A0A4R6RMA8</accession>
<evidence type="ECO:0000259" key="2">
    <source>
        <dbReference type="Pfam" id="PF02470"/>
    </source>
</evidence>
<dbReference type="PANTHER" id="PTHR36698">
    <property type="entry name" value="BLL5892 PROTEIN"/>
    <property type="match status" value="1"/>
</dbReference>
<reference evidence="3 4" key="1">
    <citation type="submission" date="2019-03" db="EMBL/GenBank/DDBJ databases">
        <title>Genomic Encyclopedia of Type Strains, Phase IV (KMG-IV): sequencing the most valuable type-strain genomes for metagenomic binning, comparative biology and taxonomic classification.</title>
        <authorList>
            <person name="Goeker M."/>
        </authorList>
    </citation>
    <scope>NUCLEOTIDE SEQUENCE [LARGE SCALE GENOMIC DNA]</scope>
    <source>
        <strain evidence="3 4">DSM 102969</strain>
    </source>
</reference>
<keyword evidence="1" id="KW-1133">Transmembrane helix</keyword>
<dbReference type="Proteomes" id="UP000294547">
    <property type="component" value="Unassembled WGS sequence"/>
</dbReference>
<dbReference type="Gene3D" id="1.10.287.950">
    <property type="entry name" value="Methyl-accepting chemotaxis protein"/>
    <property type="match status" value="1"/>
</dbReference>
<gene>
    <name evidence="3" type="ORF">EDD54_1571</name>
</gene>
<dbReference type="OrthoDB" id="9808689at2"/>
<evidence type="ECO:0000256" key="1">
    <source>
        <dbReference type="SAM" id="Phobius"/>
    </source>
</evidence>
<keyword evidence="1" id="KW-0472">Membrane</keyword>
<organism evidence="3 4">
    <name type="scientific">Oharaeibacter diazotrophicus</name>
    <dbReference type="NCBI Taxonomy" id="1920512"/>
    <lineage>
        <taxon>Bacteria</taxon>
        <taxon>Pseudomonadati</taxon>
        <taxon>Pseudomonadota</taxon>
        <taxon>Alphaproteobacteria</taxon>
        <taxon>Hyphomicrobiales</taxon>
        <taxon>Pleomorphomonadaceae</taxon>
        <taxon>Oharaeibacter</taxon>
    </lineage>
</organism>
<dbReference type="PANTHER" id="PTHR36698:SF2">
    <property type="entry name" value="MCE_MLAD DOMAIN-CONTAINING PROTEIN"/>
    <property type="match status" value="1"/>
</dbReference>
<feature type="transmembrane region" description="Helical" evidence="1">
    <location>
        <begin position="7"/>
        <end position="28"/>
    </location>
</feature>
<protein>
    <submittedName>
        <fullName evidence="3">Phospholipid/cholesterol/gamma-HCH transport system substrate-binding protein</fullName>
    </submittedName>
</protein>